<name>A0A133P152_FUSNU</name>
<dbReference type="Proteomes" id="UP000070401">
    <property type="component" value="Unassembled WGS sequence"/>
</dbReference>
<dbReference type="EMBL" id="LRPY01000095">
    <property type="protein sequence ID" value="KXA22263.1"/>
    <property type="molecule type" value="Genomic_DNA"/>
</dbReference>
<dbReference type="AlphaFoldDB" id="A0A133P152"/>
<dbReference type="PATRIC" id="fig|851.8.peg.973"/>
<accession>A0A133P152</accession>
<proteinExistence type="predicted"/>
<organism evidence="1 2">
    <name type="scientific">Fusobacterium nucleatum</name>
    <dbReference type="NCBI Taxonomy" id="851"/>
    <lineage>
        <taxon>Bacteria</taxon>
        <taxon>Fusobacteriati</taxon>
        <taxon>Fusobacteriota</taxon>
        <taxon>Fusobacteriia</taxon>
        <taxon>Fusobacteriales</taxon>
        <taxon>Fusobacteriaceae</taxon>
        <taxon>Fusobacterium</taxon>
    </lineage>
</organism>
<comment type="caution">
    <text evidence="1">The sequence shown here is derived from an EMBL/GenBank/DDBJ whole genome shotgun (WGS) entry which is preliminary data.</text>
</comment>
<feature type="non-terminal residue" evidence="1">
    <location>
        <position position="1"/>
    </location>
</feature>
<evidence type="ECO:0000313" key="2">
    <source>
        <dbReference type="Proteomes" id="UP000070401"/>
    </source>
</evidence>
<reference evidence="2" key="1">
    <citation type="submission" date="2016-01" db="EMBL/GenBank/DDBJ databases">
        <authorList>
            <person name="Mitreva M."/>
            <person name="Pepin K.H."/>
            <person name="Mihindukulasuriya K.A."/>
            <person name="Fulton R."/>
            <person name="Fronick C."/>
            <person name="O'Laughlin M."/>
            <person name="Miner T."/>
            <person name="Herter B."/>
            <person name="Rosa B.A."/>
            <person name="Cordes M."/>
            <person name="Tomlinson C."/>
            <person name="Wollam A."/>
            <person name="Palsikar V.B."/>
            <person name="Mardis E.R."/>
            <person name="Wilson R.K."/>
        </authorList>
    </citation>
    <scope>NUCLEOTIDE SEQUENCE [LARGE SCALE GENOMIC DNA]</scope>
    <source>
        <strain evidence="2">MJR7757B</strain>
    </source>
</reference>
<keyword evidence="2" id="KW-1185">Reference proteome</keyword>
<sequence>DSIPMERREYYEQIELQISGRFLVIGGSISAGFIYNKDQKTGKREYGYTASLQGSRTYALPSVEVGIKRHEEKGKLNFRIKIK</sequence>
<gene>
    <name evidence="1" type="ORF">HMPREF3221_00970</name>
</gene>
<evidence type="ECO:0000313" key="1">
    <source>
        <dbReference type="EMBL" id="KXA22263.1"/>
    </source>
</evidence>
<protein>
    <submittedName>
        <fullName evidence="1">Uncharacterized protein</fullName>
    </submittedName>
</protein>